<protein>
    <submittedName>
        <fullName evidence="1">Uncharacterized protein</fullName>
    </submittedName>
</protein>
<accession>A0A0F8ZL58</accession>
<comment type="caution">
    <text evidence="1">The sequence shown here is derived from an EMBL/GenBank/DDBJ whole genome shotgun (WGS) entry which is preliminary data.</text>
</comment>
<gene>
    <name evidence="1" type="ORF">LCGC14_2681850</name>
</gene>
<sequence>MNLTYGQKRALAIRRLRRAFAIEIYPPFDHREPEELDAEFQKGLEAGIQVAEWNQELSWMRIRDHHEHTKRNESLLRNWLNDTCLACLLPWSGPSDGGES</sequence>
<proteinExistence type="predicted"/>
<dbReference type="AlphaFoldDB" id="A0A0F8ZL58"/>
<dbReference type="EMBL" id="LAZR01047299">
    <property type="protein sequence ID" value="KKK94537.1"/>
    <property type="molecule type" value="Genomic_DNA"/>
</dbReference>
<name>A0A0F8ZL58_9ZZZZ</name>
<reference evidence="1" key="1">
    <citation type="journal article" date="2015" name="Nature">
        <title>Complex archaea that bridge the gap between prokaryotes and eukaryotes.</title>
        <authorList>
            <person name="Spang A."/>
            <person name="Saw J.H."/>
            <person name="Jorgensen S.L."/>
            <person name="Zaremba-Niedzwiedzka K."/>
            <person name="Martijn J."/>
            <person name="Lind A.E."/>
            <person name="van Eijk R."/>
            <person name="Schleper C."/>
            <person name="Guy L."/>
            <person name="Ettema T.J."/>
        </authorList>
    </citation>
    <scope>NUCLEOTIDE SEQUENCE</scope>
</reference>
<evidence type="ECO:0000313" key="1">
    <source>
        <dbReference type="EMBL" id="KKK94537.1"/>
    </source>
</evidence>
<organism evidence="1">
    <name type="scientific">marine sediment metagenome</name>
    <dbReference type="NCBI Taxonomy" id="412755"/>
    <lineage>
        <taxon>unclassified sequences</taxon>
        <taxon>metagenomes</taxon>
        <taxon>ecological metagenomes</taxon>
    </lineage>
</organism>